<dbReference type="Proteomes" id="UP001159364">
    <property type="component" value="Linkage Group LG09"/>
</dbReference>
<feature type="domain" description="Peptidoglycan binding-like" evidence="2">
    <location>
        <begin position="207"/>
        <end position="265"/>
    </location>
</feature>
<evidence type="ECO:0000313" key="3">
    <source>
        <dbReference type="EMBL" id="KAJ8755285.1"/>
    </source>
</evidence>
<reference evidence="3 4" key="1">
    <citation type="submission" date="2021-09" db="EMBL/GenBank/DDBJ databases">
        <title>Genomic insights and catalytic innovation underlie evolution of tropane alkaloids biosynthesis.</title>
        <authorList>
            <person name="Wang Y.-J."/>
            <person name="Tian T."/>
            <person name="Huang J.-P."/>
            <person name="Huang S.-X."/>
        </authorList>
    </citation>
    <scope>NUCLEOTIDE SEQUENCE [LARGE SCALE GENOMIC DNA]</scope>
    <source>
        <strain evidence="3">KIB-2018</strain>
        <tissue evidence="3">Leaf</tissue>
    </source>
</reference>
<dbReference type="InterPro" id="IPR036366">
    <property type="entry name" value="PGBDSf"/>
</dbReference>
<dbReference type="EMBL" id="JAIWQS010000009">
    <property type="protein sequence ID" value="KAJ8755285.1"/>
    <property type="molecule type" value="Genomic_DNA"/>
</dbReference>
<evidence type="ECO:0000313" key="4">
    <source>
        <dbReference type="Proteomes" id="UP001159364"/>
    </source>
</evidence>
<dbReference type="InterPro" id="IPR002477">
    <property type="entry name" value="Peptidoglycan-bd-like"/>
</dbReference>
<feature type="compositionally biased region" description="Polar residues" evidence="1">
    <location>
        <begin position="280"/>
        <end position="295"/>
    </location>
</feature>
<keyword evidence="4" id="KW-1185">Reference proteome</keyword>
<dbReference type="GO" id="GO:0009658">
    <property type="term" value="P:chloroplast organization"/>
    <property type="evidence" value="ECO:0007669"/>
    <property type="project" value="TreeGrafter"/>
</dbReference>
<dbReference type="AlphaFoldDB" id="A0AAV8STC0"/>
<organism evidence="3 4">
    <name type="scientific">Erythroxylum novogranatense</name>
    <dbReference type="NCBI Taxonomy" id="1862640"/>
    <lineage>
        <taxon>Eukaryota</taxon>
        <taxon>Viridiplantae</taxon>
        <taxon>Streptophyta</taxon>
        <taxon>Embryophyta</taxon>
        <taxon>Tracheophyta</taxon>
        <taxon>Spermatophyta</taxon>
        <taxon>Magnoliopsida</taxon>
        <taxon>eudicotyledons</taxon>
        <taxon>Gunneridae</taxon>
        <taxon>Pentapetalae</taxon>
        <taxon>rosids</taxon>
        <taxon>fabids</taxon>
        <taxon>Malpighiales</taxon>
        <taxon>Erythroxylaceae</taxon>
        <taxon>Erythroxylum</taxon>
    </lineage>
</organism>
<dbReference type="GO" id="GO:0003756">
    <property type="term" value="F:protein disulfide isomerase activity"/>
    <property type="evidence" value="ECO:0007669"/>
    <property type="project" value="TreeGrafter"/>
</dbReference>
<feature type="region of interest" description="Disordered" evidence="1">
    <location>
        <begin position="185"/>
        <end position="208"/>
    </location>
</feature>
<dbReference type="PANTHER" id="PTHR15852">
    <property type="entry name" value="PLASTID TRANSCRIPTIONALLY ACTIVE PROTEIN"/>
    <property type="match status" value="1"/>
</dbReference>
<protein>
    <recommendedName>
        <fullName evidence="2">Peptidoglycan binding-like domain-containing protein</fullName>
    </recommendedName>
</protein>
<sequence>MIMNVILSAHSISSNSPMSSSFSLPLYSSSFLLPNKSLNSFSSLQLSTTSTSLLSLSFSTSQVCFSSSPYNDASSSDRQEFLWLREEQRWLREEQRWLREEQRWLLERDSLLAEIQSLKLRIQALESRVSVQGGDQNPNVGTLLQVLKERNLITESGSSSSPIVEEEEKEANEVIDVLKKKKKKEEEEGEKKVKDTKRNTLRRGSEGEEVRAMQEALLVLGFYSGEEDIEYSNFSNGTDRAVKTWQSTLGTSEDGIMTAELLERLFLEQQMKTTGPKISENVTDPQKESANGTAVSSVKEISEIRQKVVKEDGISETGVSQHRVFLIGENRWEQPSRLVNRDKTPGGNKASPSTAKCLTCRGEGRLMCVGTYIPMVSLCLHIEGLYNKKTCQSEFHGTPTNRHVRSNGGIKRICYSN</sequence>
<dbReference type="PANTHER" id="PTHR15852:SF16">
    <property type="entry name" value="PROTEIN DISULFIDE ISOMERASE PTAC5, CHLOROPLASTIC"/>
    <property type="match status" value="1"/>
</dbReference>
<dbReference type="SUPFAM" id="SSF47090">
    <property type="entry name" value="PGBD-like"/>
    <property type="match status" value="1"/>
</dbReference>
<proteinExistence type="predicted"/>
<dbReference type="Pfam" id="PF01471">
    <property type="entry name" value="PG_binding_1"/>
    <property type="match status" value="1"/>
</dbReference>
<accession>A0AAV8STC0</accession>
<feature type="region of interest" description="Disordered" evidence="1">
    <location>
        <begin position="276"/>
        <end position="295"/>
    </location>
</feature>
<dbReference type="GO" id="GO:0009507">
    <property type="term" value="C:chloroplast"/>
    <property type="evidence" value="ECO:0007669"/>
    <property type="project" value="TreeGrafter"/>
</dbReference>
<gene>
    <name evidence="3" type="ORF">K2173_019083</name>
</gene>
<dbReference type="Gene3D" id="1.10.101.10">
    <property type="entry name" value="PGBD-like superfamily/PGBD"/>
    <property type="match status" value="1"/>
</dbReference>
<evidence type="ECO:0000259" key="2">
    <source>
        <dbReference type="Pfam" id="PF01471"/>
    </source>
</evidence>
<comment type="caution">
    <text evidence="3">The sequence shown here is derived from an EMBL/GenBank/DDBJ whole genome shotgun (WGS) entry which is preliminary data.</text>
</comment>
<name>A0AAV8STC0_9ROSI</name>
<evidence type="ECO:0000256" key="1">
    <source>
        <dbReference type="SAM" id="MobiDB-lite"/>
    </source>
</evidence>
<dbReference type="InterPro" id="IPR036365">
    <property type="entry name" value="PGBD-like_sf"/>
</dbReference>